<gene>
    <name evidence="2" type="primary">LOC117136861</name>
</gene>
<evidence type="ECO:0000313" key="1">
    <source>
        <dbReference type="Proteomes" id="UP000515162"/>
    </source>
</evidence>
<accession>A0A6P8JD87</accession>
<keyword evidence="1" id="KW-1185">Reference proteome</keyword>
<name>A0A6P8JD87_DROMA</name>
<sequence length="141" mass="15704">MRLGSGLLDVKTSPFHFSSRNRNPSSCHASLSANCFVCRAPGASLPPLSRPDPSTLKAQDTYPATKTHTYLENCSCAASIILLEEWKVEWKEENPTPTRLADCHVRVLWPLTKAPCINLRQGISQKKESGGRMRRILARQT</sequence>
<dbReference type="RefSeq" id="XP_033154017.1">
    <property type="nucleotide sequence ID" value="XM_033298126.1"/>
</dbReference>
<reference evidence="2" key="1">
    <citation type="submission" date="2025-08" db="UniProtKB">
        <authorList>
            <consortium name="RefSeq"/>
        </authorList>
    </citation>
    <scope>IDENTIFICATION</scope>
    <source>
        <strain evidence="2">Mau12</strain>
        <tissue evidence="2">Whole Body</tissue>
    </source>
</reference>
<evidence type="ECO:0000313" key="2">
    <source>
        <dbReference type="RefSeq" id="XP_033154017.1"/>
    </source>
</evidence>
<dbReference type="Proteomes" id="UP000515162">
    <property type="component" value="Chromosome 2L"/>
</dbReference>
<dbReference type="AlphaFoldDB" id="A0A6P8JD87"/>
<proteinExistence type="predicted"/>
<organism evidence="1 2">
    <name type="scientific">Drosophila mauritiana</name>
    <name type="common">Fruit fly</name>
    <dbReference type="NCBI Taxonomy" id="7226"/>
    <lineage>
        <taxon>Eukaryota</taxon>
        <taxon>Metazoa</taxon>
        <taxon>Ecdysozoa</taxon>
        <taxon>Arthropoda</taxon>
        <taxon>Hexapoda</taxon>
        <taxon>Insecta</taxon>
        <taxon>Pterygota</taxon>
        <taxon>Neoptera</taxon>
        <taxon>Endopterygota</taxon>
        <taxon>Diptera</taxon>
        <taxon>Brachycera</taxon>
        <taxon>Muscomorpha</taxon>
        <taxon>Ephydroidea</taxon>
        <taxon>Drosophilidae</taxon>
        <taxon>Drosophila</taxon>
        <taxon>Sophophora</taxon>
    </lineage>
</organism>
<protein>
    <submittedName>
        <fullName evidence="2">Uncharacterized protein LOC117136861 isoform X2</fullName>
    </submittedName>
</protein>
<dbReference type="GeneID" id="117136861"/>